<dbReference type="PANTHER" id="PTHR11046">
    <property type="entry name" value="OLIGORIBONUCLEASE, MITOCHONDRIAL"/>
    <property type="match status" value="1"/>
</dbReference>
<dbReference type="InterPro" id="IPR022894">
    <property type="entry name" value="Oligoribonuclease"/>
</dbReference>
<keyword evidence="2" id="KW-0540">Nuclease</keyword>
<dbReference type="FunFam" id="3.30.420.10:FF:000003">
    <property type="entry name" value="Oligoribonuclease"/>
    <property type="match status" value="1"/>
</dbReference>
<dbReference type="SMART" id="SM00479">
    <property type="entry name" value="EXOIII"/>
    <property type="match status" value="1"/>
</dbReference>
<evidence type="ECO:0000259" key="5">
    <source>
        <dbReference type="SMART" id="SM00479"/>
    </source>
</evidence>
<dbReference type="InterPro" id="IPR013520">
    <property type="entry name" value="Ribonucl_H"/>
</dbReference>
<keyword evidence="3" id="KW-0378">Hydrolase</keyword>
<evidence type="ECO:0000256" key="4">
    <source>
        <dbReference type="ARBA" id="ARBA00022839"/>
    </source>
</evidence>
<dbReference type="GO" id="GO:0003676">
    <property type="term" value="F:nucleic acid binding"/>
    <property type="evidence" value="ECO:0007669"/>
    <property type="project" value="InterPro"/>
</dbReference>
<dbReference type="PhylomeDB" id="A0A060T3Q0"/>
<dbReference type="CDD" id="cd06135">
    <property type="entry name" value="Orn"/>
    <property type="match status" value="1"/>
</dbReference>
<dbReference type="AlphaFoldDB" id="A0A060T3Q0"/>
<reference evidence="6" key="2">
    <citation type="submission" date="2014-06" db="EMBL/GenBank/DDBJ databases">
        <title>The complete genome of Blastobotrys (Arxula) adeninivorans LS3 - a yeast of biotechnological interest.</title>
        <authorList>
            <person name="Kunze G."/>
            <person name="Gaillardin C."/>
            <person name="Czernicka M."/>
            <person name="Durrens P."/>
            <person name="Martin T."/>
            <person name="Boer E."/>
            <person name="Gabaldon T."/>
            <person name="Cruz J."/>
            <person name="Talla E."/>
            <person name="Marck C."/>
            <person name="Goffeau A."/>
            <person name="Barbe V."/>
            <person name="Baret P."/>
            <person name="Baronian K."/>
            <person name="Beier S."/>
            <person name="Bleykasten C."/>
            <person name="Bode R."/>
            <person name="Casaregola S."/>
            <person name="Despons L."/>
            <person name="Fairhead C."/>
            <person name="Giersberg M."/>
            <person name="Gierski P."/>
            <person name="Hahnel U."/>
            <person name="Hartmann A."/>
            <person name="Jankowska D."/>
            <person name="Jubin C."/>
            <person name="Jung P."/>
            <person name="Lafontaine I."/>
            <person name="Leh-Louis V."/>
            <person name="Lemaire M."/>
            <person name="Marcet-Houben M."/>
            <person name="Mascher M."/>
            <person name="Morel G."/>
            <person name="Richard G.-F."/>
            <person name="Riechen J."/>
            <person name="Sacerdot C."/>
            <person name="Sarkar A."/>
            <person name="Savel G."/>
            <person name="Schacherer J."/>
            <person name="Sherman D."/>
            <person name="Straub M.-L."/>
            <person name="Stein N."/>
            <person name="Thierry A."/>
            <person name="Trautwein-Schult A."/>
            <person name="Westhof E."/>
            <person name="Worch S."/>
            <person name="Dujon B."/>
            <person name="Souciet J.-L."/>
            <person name="Wincker P."/>
            <person name="Scholz U."/>
            <person name="Neuveglise N."/>
        </authorList>
    </citation>
    <scope>NUCLEOTIDE SEQUENCE</scope>
    <source>
        <strain evidence="6">LS3</strain>
    </source>
</reference>
<dbReference type="SUPFAM" id="SSF53098">
    <property type="entry name" value="Ribonuclease H-like"/>
    <property type="match status" value="1"/>
</dbReference>
<comment type="similarity">
    <text evidence="1">Belongs to the oligoribonuclease family.</text>
</comment>
<evidence type="ECO:0000256" key="3">
    <source>
        <dbReference type="ARBA" id="ARBA00022801"/>
    </source>
</evidence>
<protein>
    <submittedName>
        <fullName evidence="6">ARAD1A11374p</fullName>
    </submittedName>
</protein>
<dbReference type="PANTHER" id="PTHR11046:SF0">
    <property type="entry name" value="OLIGORIBONUCLEASE, MITOCHONDRIAL"/>
    <property type="match status" value="1"/>
</dbReference>
<accession>A0A060T3Q0</accession>
<proteinExistence type="inferred from homology"/>
<organism evidence="6">
    <name type="scientific">Blastobotrys adeninivorans</name>
    <name type="common">Yeast</name>
    <name type="synonym">Arxula adeninivorans</name>
    <dbReference type="NCBI Taxonomy" id="409370"/>
    <lineage>
        <taxon>Eukaryota</taxon>
        <taxon>Fungi</taxon>
        <taxon>Dikarya</taxon>
        <taxon>Ascomycota</taxon>
        <taxon>Saccharomycotina</taxon>
        <taxon>Dipodascomycetes</taxon>
        <taxon>Dipodascales</taxon>
        <taxon>Trichomonascaceae</taxon>
        <taxon>Blastobotrys</taxon>
    </lineage>
</organism>
<dbReference type="EMBL" id="HG937691">
    <property type="protein sequence ID" value="CDP33527.1"/>
    <property type="molecule type" value="Genomic_DNA"/>
</dbReference>
<gene>
    <name evidence="6" type="ORF">GNLVRS02_ARAD1A11374g</name>
</gene>
<dbReference type="GO" id="GO:0005739">
    <property type="term" value="C:mitochondrion"/>
    <property type="evidence" value="ECO:0007669"/>
    <property type="project" value="TreeGrafter"/>
</dbReference>
<evidence type="ECO:0000313" key="6">
    <source>
        <dbReference type="EMBL" id="CDP33527.1"/>
    </source>
</evidence>
<dbReference type="Gene3D" id="3.30.420.10">
    <property type="entry name" value="Ribonuclease H-like superfamily/Ribonuclease H"/>
    <property type="match status" value="1"/>
</dbReference>
<sequence length="245" mass="28257">MPLYRQFPSVAVRWYSSGNGVGSSISRLVKGRVGLSGFTTRPTKFVKRRMADTNIVWVDCEMTGLDPFRDQIIEICCMITDKDLNLVDEEGYEKVIHKSKEVLDNMNEWSIEHHGKSGLTDKVLHSTNTLQEVEDGLLEYIKRYIPEKRTAVLAGNSIHQDRLFLVREFPKLIDHLHYRQIDVSSFKEILRRHHPSMVEEIPRKTASHTAKSDILESIAEMRWYRDNYLVGPGEIKAKATDKVKS</sequence>
<dbReference type="GO" id="GO:0000175">
    <property type="term" value="F:3'-5'-RNA exonuclease activity"/>
    <property type="evidence" value="ECO:0007669"/>
    <property type="project" value="InterPro"/>
</dbReference>
<keyword evidence="4" id="KW-0269">Exonuclease</keyword>
<dbReference type="InterPro" id="IPR036397">
    <property type="entry name" value="RNaseH_sf"/>
</dbReference>
<feature type="domain" description="Exonuclease" evidence="5">
    <location>
        <begin position="54"/>
        <end position="230"/>
    </location>
</feature>
<dbReference type="NCBIfam" id="NF003765">
    <property type="entry name" value="PRK05359.1"/>
    <property type="match status" value="1"/>
</dbReference>
<evidence type="ECO:0000256" key="1">
    <source>
        <dbReference type="ARBA" id="ARBA00009921"/>
    </source>
</evidence>
<reference evidence="6" key="1">
    <citation type="submission" date="2014-02" db="EMBL/GenBank/DDBJ databases">
        <authorList>
            <person name="Genoscope - CEA"/>
        </authorList>
    </citation>
    <scope>NUCLEOTIDE SEQUENCE</scope>
    <source>
        <strain evidence="6">LS3</strain>
    </source>
</reference>
<dbReference type="InterPro" id="IPR012337">
    <property type="entry name" value="RNaseH-like_sf"/>
</dbReference>
<evidence type="ECO:0000256" key="2">
    <source>
        <dbReference type="ARBA" id="ARBA00022722"/>
    </source>
</evidence>
<name>A0A060T3Q0_BLAAD</name>
<dbReference type="Pfam" id="PF00929">
    <property type="entry name" value="RNase_T"/>
    <property type="match status" value="1"/>
</dbReference>